<dbReference type="Proteomes" id="UP001491310">
    <property type="component" value="Unassembled WGS sequence"/>
</dbReference>
<proteinExistence type="predicted"/>
<gene>
    <name evidence="1" type="ORF">WJX75_006487</name>
</gene>
<evidence type="ECO:0000313" key="1">
    <source>
        <dbReference type="EMBL" id="KAK9917611.1"/>
    </source>
</evidence>
<evidence type="ECO:0008006" key="3">
    <source>
        <dbReference type="Google" id="ProtNLM"/>
    </source>
</evidence>
<keyword evidence="2" id="KW-1185">Reference proteome</keyword>
<accession>A0ABR2Z195</accession>
<dbReference type="EMBL" id="JALJOT010000002">
    <property type="protein sequence ID" value="KAK9917611.1"/>
    <property type="molecule type" value="Genomic_DNA"/>
</dbReference>
<comment type="caution">
    <text evidence="1">The sequence shown here is derived from an EMBL/GenBank/DDBJ whole genome shotgun (WGS) entry which is preliminary data.</text>
</comment>
<reference evidence="1 2" key="1">
    <citation type="journal article" date="2024" name="Nat. Commun.">
        <title>Phylogenomics reveals the evolutionary origins of lichenization in chlorophyte algae.</title>
        <authorList>
            <person name="Puginier C."/>
            <person name="Libourel C."/>
            <person name="Otte J."/>
            <person name="Skaloud P."/>
            <person name="Haon M."/>
            <person name="Grisel S."/>
            <person name="Petersen M."/>
            <person name="Berrin J.G."/>
            <person name="Delaux P.M."/>
            <person name="Dal Grande F."/>
            <person name="Keller J."/>
        </authorList>
    </citation>
    <scope>NUCLEOTIDE SEQUENCE [LARGE SCALE GENOMIC DNA]</scope>
    <source>
        <strain evidence="1 2">SAG 216-7</strain>
    </source>
</reference>
<organism evidence="1 2">
    <name type="scientific">Coccomyxa subellipsoidea</name>
    <dbReference type="NCBI Taxonomy" id="248742"/>
    <lineage>
        <taxon>Eukaryota</taxon>
        <taxon>Viridiplantae</taxon>
        <taxon>Chlorophyta</taxon>
        <taxon>core chlorophytes</taxon>
        <taxon>Trebouxiophyceae</taxon>
        <taxon>Trebouxiophyceae incertae sedis</taxon>
        <taxon>Coccomyxaceae</taxon>
        <taxon>Coccomyxa</taxon>
    </lineage>
</organism>
<evidence type="ECO:0000313" key="2">
    <source>
        <dbReference type="Proteomes" id="UP001491310"/>
    </source>
</evidence>
<protein>
    <recommendedName>
        <fullName evidence="3">Secreted protein</fullName>
    </recommendedName>
</protein>
<name>A0ABR2Z195_9CHLO</name>
<sequence length="86" mass="9453">MEQLLCSKLTRNSPFYCFLVRWGIVCAGVAICPISRCFQHVPQLAGGNSTDCVLVYRRNEKAGNHQHFRGAFGGTGGLLDYDGVQC</sequence>